<name>Q5DI54_SCHJA</name>
<feature type="transmembrane region" description="Helical" evidence="1">
    <location>
        <begin position="82"/>
        <end position="103"/>
    </location>
</feature>
<keyword evidence="1" id="KW-1133">Transmembrane helix</keyword>
<protein>
    <submittedName>
        <fullName evidence="2">SJCHGC06922 protein</fullName>
    </submittedName>
</protein>
<keyword evidence="1" id="KW-0472">Membrane</keyword>
<sequence>MNPKYFGGVGGSHSRVWALYLTKFPKFRKKFSQIKKKKVKVFSGGMGSGPKIGGQPLLSPVVVAVFFCIVPLPLHPQGGPPGIYWGLIILLKILIPFGPNVFVSKFDGER</sequence>
<dbReference type="EMBL" id="AY812770">
    <property type="protein sequence ID" value="AAW24502.1"/>
    <property type="molecule type" value="mRNA"/>
</dbReference>
<keyword evidence="1" id="KW-0812">Transmembrane</keyword>
<proteinExistence type="evidence at transcript level"/>
<evidence type="ECO:0000313" key="2">
    <source>
        <dbReference type="EMBL" id="AAW24502.1"/>
    </source>
</evidence>
<dbReference type="AlphaFoldDB" id="Q5DI54"/>
<organism evidence="2">
    <name type="scientific">Schistosoma japonicum</name>
    <name type="common">Blood fluke</name>
    <dbReference type="NCBI Taxonomy" id="6182"/>
    <lineage>
        <taxon>Eukaryota</taxon>
        <taxon>Metazoa</taxon>
        <taxon>Spiralia</taxon>
        <taxon>Lophotrochozoa</taxon>
        <taxon>Platyhelminthes</taxon>
        <taxon>Trematoda</taxon>
        <taxon>Digenea</taxon>
        <taxon>Strigeidida</taxon>
        <taxon>Schistosomatoidea</taxon>
        <taxon>Schistosomatidae</taxon>
        <taxon>Schistosoma</taxon>
    </lineage>
</organism>
<feature type="transmembrane region" description="Helical" evidence="1">
    <location>
        <begin position="57"/>
        <end position="76"/>
    </location>
</feature>
<evidence type="ECO:0000256" key="1">
    <source>
        <dbReference type="SAM" id="Phobius"/>
    </source>
</evidence>
<reference evidence="2" key="2">
    <citation type="journal article" date="2006" name="PLoS Pathog.">
        <title>New perspectives on host-parasite interplay by comparative transcriptomic and proteomic analyses of Schistosoma japonicum.</title>
        <authorList>
            <person name="Liu F."/>
            <person name="Lu J."/>
            <person name="Hu W."/>
            <person name="Wang S.Y."/>
            <person name="Cui S.J."/>
            <person name="Chi M."/>
            <person name="Yan Q."/>
            <person name="Wang X.R."/>
            <person name="Song H.D."/>
            <person name="Xu X.N."/>
            <person name="Wang J.J."/>
            <person name="Zhang X.L."/>
            <person name="Zhang X."/>
            <person name="Wang Z.Q."/>
            <person name="Xue C.L."/>
            <person name="Brindley P.J."/>
            <person name="McManus D.P."/>
            <person name="Yang P.Y."/>
            <person name="Feng Z."/>
            <person name="Chen Z."/>
            <person name="Han Z.G."/>
        </authorList>
    </citation>
    <scope>NUCLEOTIDE SEQUENCE</scope>
</reference>
<accession>Q5DI54</accession>
<reference evidence="2" key="1">
    <citation type="submission" date="2004-11" db="EMBL/GenBank/DDBJ databases">
        <title>The full-length cDNA sequences of Schistosoma japonicum genes.</title>
        <authorList>
            <person name="Han Z."/>
        </authorList>
    </citation>
    <scope>NUCLEOTIDE SEQUENCE</scope>
</reference>